<gene>
    <name evidence="1" type="ORF">SCLCIDRAFT_1009441</name>
</gene>
<dbReference type="HOGENOM" id="CLU_2528809_0_0_1"/>
<dbReference type="AlphaFoldDB" id="A0A0C3EIY2"/>
<protein>
    <submittedName>
        <fullName evidence="1">Uncharacterized protein</fullName>
    </submittedName>
</protein>
<dbReference type="Proteomes" id="UP000053989">
    <property type="component" value="Unassembled WGS sequence"/>
</dbReference>
<dbReference type="EMBL" id="KN822010">
    <property type="protein sequence ID" value="KIM68184.1"/>
    <property type="molecule type" value="Genomic_DNA"/>
</dbReference>
<evidence type="ECO:0000313" key="1">
    <source>
        <dbReference type="EMBL" id="KIM68184.1"/>
    </source>
</evidence>
<name>A0A0C3EIY2_9AGAM</name>
<accession>A0A0C3EIY2</accession>
<proteinExistence type="predicted"/>
<sequence length="84" mass="9293">MSMSVFVFCPCIVPSPPSPNSCCMIQPSLTIRSMQQSFRCHKCHRPCNTFSPTSNMALTTSTTLVPTPPHVQLQNSTGWLHIIT</sequence>
<reference evidence="2" key="2">
    <citation type="submission" date="2015-01" db="EMBL/GenBank/DDBJ databases">
        <title>Evolutionary Origins and Diversification of the Mycorrhizal Mutualists.</title>
        <authorList>
            <consortium name="DOE Joint Genome Institute"/>
            <consortium name="Mycorrhizal Genomics Consortium"/>
            <person name="Kohler A."/>
            <person name="Kuo A."/>
            <person name="Nagy L.G."/>
            <person name="Floudas D."/>
            <person name="Copeland A."/>
            <person name="Barry K.W."/>
            <person name="Cichocki N."/>
            <person name="Veneault-Fourrey C."/>
            <person name="LaButti K."/>
            <person name="Lindquist E.A."/>
            <person name="Lipzen A."/>
            <person name="Lundell T."/>
            <person name="Morin E."/>
            <person name="Murat C."/>
            <person name="Riley R."/>
            <person name="Ohm R."/>
            <person name="Sun H."/>
            <person name="Tunlid A."/>
            <person name="Henrissat B."/>
            <person name="Grigoriev I.V."/>
            <person name="Hibbett D.S."/>
            <person name="Martin F."/>
        </authorList>
    </citation>
    <scope>NUCLEOTIDE SEQUENCE [LARGE SCALE GENOMIC DNA]</scope>
    <source>
        <strain evidence="2">Foug A</strain>
    </source>
</reference>
<organism evidence="1 2">
    <name type="scientific">Scleroderma citrinum Foug A</name>
    <dbReference type="NCBI Taxonomy" id="1036808"/>
    <lineage>
        <taxon>Eukaryota</taxon>
        <taxon>Fungi</taxon>
        <taxon>Dikarya</taxon>
        <taxon>Basidiomycota</taxon>
        <taxon>Agaricomycotina</taxon>
        <taxon>Agaricomycetes</taxon>
        <taxon>Agaricomycetidae</taxon>
        <taxon>Boletales</taxon>
        <taxon>Sclerodermatineae</taxon>
        <taxon>Sclerodermataceae</taxon>
        <taxon>Scleroderma</taxon>
    </lineage>
</organism>
<reference evidence="1 2" key="1">
    <citation type="submission" date="2014-04" db="EMBL/GenBank/DDBJ databases">
        <authorList>
            <consortium name="DOE Joint Genome Institute"/>
            <person name="Kuo A."/>
            <person name="Kohler A."/>
            <person name="Nagy L.G."/>
            <person name="Floudas D."/>
            <person name="Copeland A."/>
            <person name="Barry K.W."/>
            <person name="Cichocki N."/>
            <person name="Veneault-Fourrey C."/>
            <person name="LaButti K."/>
            <person name="Lindquist E.A."/>
            <person name="Lipzen A."/>
            <person name="Lundell T."/>
            <person name="Morin E."/>
            <person name="Murat C."/>
            <person name="Sun H."/>
            <person name="Tunlid A."/>
            <person name="Henrissat B."/>
            <person name="Grigoriev I.V."/>
            <person name="Hibbett D.S."/>
            <person name="Martin F."/>
            <person name="Nordberg H.P."/>
            <person name="Cantor M.N."/>
            <person name="Hua S.X."/>
        </authorList>
    </citation>
    <scope>NUCLEOTIDE SEQUENCE [LARGE SCALE GENOMIC DNA]</scope>
    <source>
        <strain evidence="1 2">Foug A</strain>
    </source>
</reference>
<evidence type="ECO:0000313" key="2">
    <source>
        <dbReference type="Proteomes" id="UP000053989"/>
    </source>
</evidence>
<keyword evidence="2" id="KW-1185">Reference proteome</keyword>
<dbReference type="InParanoid" id="A0A0C3EIY2"/>